<evidence type="ECO:0000313" key="1">
    <source>
        <dbReference type="EMBL" id="JAH43112.1"/>
    </source>
</evidence>
<proteinExistence type="predicted"/>
<accession>A0A0E9SPD3</accession>
<dbReference type="AlphaFoldDB" id="A0A0E9SPD3"/>
<sequence>MMSEWLHCAILGNKSISINSYSSLGMLIMAVMWRAY</sequence>
<organism evidence="1">
    <name type="scientific">Anguilla anguilla</name>
    <name type="common">European freshwater eel</name>
    <name type="synonym">Muraena anguilla</name>
    <dbReference type="NCBI Taxonomy" id="7936"/>
    <lineage>
        <taxon>Eukaryota</taxon>
        <taxon>Metazoa</taxon>
        <taxon>Chordata</taxon>
        <taxon>Craniata</taxon>
        <taxon>Vertebrata</taxon>
        <taxon>Euteleostomi</taxon>
        <taxon>Actinopterygii</taxon>
        <taxon>Neopterygii</taxon>
        <taxon>Teleostei</taxon>
        <taxon>Anguilliformes</taxon>
        <taxon>Anguillidae</taxon>
        <taxon>Anguilla</taxon>
    </lineage>
</organism>
<reference evidence="1" key="1">
    <citation type="submission" date="2014-11" db="EMBL/GenBank/DDBJ databases">
        <authorList>
            <person name="Amaro Gonzalez C."/>
        </authorList>
    </citation>
    <scope>NUCLEOTIDE SEQUENCE</scope>
</reference>
<name>A0A0E9SPD3_ANGAN</name>
<dbReference type="EMBL" id="GBXM01065465">
    <property type="protein sequence ID" value="JAH43112.1"/>
    <property type="molecule type" value="Transcribed_RNA"/>
</dbReference>
<protein>
    <submittedName>
        <fullName evidence="1">Uncharacterized protein</fullName>
    </submittedName>
</protein>
<reference evidence="1" key="2">
    <citation type="journal article" date="2015" name="Fish Shellfish Immunol.">
        <title>Early steps in the European eel (Anguilla anguilla)-Vibrio vulnificus interaction in the gills: Role of the RtxA13 toxin.</title>
        <authorList>
            <person name="Callol A."/>
            <person name="Pajuelo D."/>
            <person name="Ebbesson L."/>
            <person name="Teles M."/>
            <person name="MacKenzie S."/>
            <person name="Amaro C."/>
        </authorList>
    </citation>
    <scope>NUCLEOTIDE SEQUENCE</scope>
</reference>